<evidence type="ECO:0000313" key="3">
    <source>
        <dbReference type="Proteomes" id="UP000298663"/>
    </source>
</evidence>
<evidence type="ECO:0008006" key="4">
    <source>
        <dbReference type="Google" id="ProtNLM"/>
    </source>
</evidence>
<proteinExistence type="predicted"/>
<dbReference type="PANTHER" id="PTHR35573">
    <property type="entry name" value="PROTEIN CBG22129"/>
    <property type="match status" value="1"/>
</dbReference>
<accession>A0A4U5NE78</accession>
<dbReference type="AlphaFoldDB" id="A0A4U5NE78"/>
<dbReference type="EMBL" id="AZBU02000004">
    <property type="protein sequence ID" value="TKR81054.1"/>
    <property type="molecule type" value="Genomic_DNA"/>
</dbReference>
<evidence type="ECO:0000256" key="1">
    <source>
        <dbReference type="SAM" id="SignalP"/>
    </source>
</evidence>
<feature type="signal peptide" evidence="1">
    <location>
        <begin position="1"/>
        <end position="23"/>
    </location>
</feature>
<dbReference type="OrthoDB" id="5863283at2759"/>
<evidence type="ECO:0000313" key="2">
    <source>
        <dbReference type="EMBL" id="TKR81054.1"/>
    </source>
</evidence>
<reference evidence="2 3" key="2">
    <citation type="journal article" date="2019" name="G3 (Bethesda)">
        <title>Hybrid Assembly of the Genome of the Entomopathogenic Nematode Steinernema carpocapsae Identifies the X-Chromosome.</title>
        <authorList>
            <person name="Serra L."/>
            <person name="Macchietto M."/>
            <person name="Macias-Munoz A."/>
            <person name="McGill C.J."/>
            <person name="Rodriguez I.M."/>
            <person name="Rodriguez B."/>
            <person name="Murad R."/>
            <person name="Mortazavi A."/>
        </authorList>
    </citation>
    <scope>NUCLEOTIDE SEQUENCE [LARGE SCALE GENOMIC DNA]</scope>
    <source>
        <strain evidence="2 3">ALL</strain>
    </source>
</reference>
<dbReference type="Proteomes" id="UP000298663">
    <property type="component" value="Unassembled WGS sequence"/>
</dbReference>
<reference evidence="2 3" key="1">
    <citation type="journal article" date="2015" name="Genome Biol.">
        <title>Comparative genomics of Steinernema reveals deeply conserved gene regulatory networks.</title>
        <authorList>
            <person name="Dillman A.R."/>
            <person name="Macchietto M."/>
            <person name="Porter C.F."/>
            <person name="Rogers A."/>
            <person name="Williams B."/>
            <person name="Antoshechkin I."/>
            <person name="Lee M.M."/>
            <person name="Goodwin Z."/>
            <person name="Lu X."/>
            <person name="Lewis E.E."/>
            <person name="Goodrich-Blair H."/>
            <person name="Stock S.P."/>
            <person name="Adams B.J."/>
            <person name="Sternberg P.W."/>
            <person name="Mortazavi A."/>
        </authorList>
    </citation>
    <scope>NUCLEOTIDE SEQUENCE [LARGE SCALE GENOMIC DNA]</scope>
    <source>
        <strain evidence="2 3">ALL</strain>
    </source>
</reference>
<protein>
    <recommendedName>
        <fullName evidence="4">MD-2-related lipid-recognition domain-containing protein</fullName>
    </recommendedName>
</protein>
<sequence length="203" mass="23424">MGFGYVLSRCALLFFFLLSAVDAGSFASLQRYQDTDSYLRKPFLDQVTSDCTMEPNGTAFRPHFFSCNTIGKRRPFLVLNDAAVTNSTGDETFPVDFGQTVRFFFDVTSLSRKRRFDNMRVEIELYKRLLNRENLCEDNSSCPIRPGRQVVELAIEPSHMLSQALRMMIHDEAVPYQLAIRIKNRQRPAADLLCVNYLMRIRI</sequence>
<name>A0A4U5NE78_STECR</name>
<organism evidence="2 3">
    <name type="scientific">Steinernema carpocapsae</name>
    <name type="common">Entomopathogenic nematode</name>
    <dbReference type="NCBI Taxonomy" id="34508"/>
    <lineage>
        <taxon>Eukaryota</taxon>
        <taxon>Metazoa</taxon>
        <taxon>Ecdysozoa</taxon>
        <taxon>Nematoda</taxon>
        <taxon>Chromadorea</taxon>
        <taxon>Rhabditida</taxon>
        <taxon>Tylenchina</taxon>
        <taxon>Panagrolaimomorpha</taxon>
        <taxon>Strongyloidoidea</taxon>
        <taxon>Steinernematidae</taxon>
        <taxon>Steinernema</taxon>
    </lineage>
</organism>
<keyword evidence="3" id="KW-1185">Reference proteome</keyword>
<feature type="chain" id="PRO_5020480963" description="MD-2-related lipid-recognition domain-containing protein" evidence="1">
    <location>
        <begin position="24"/>
        <end position="203"/>
    </location>
</feature>
<gene>
    <name evidence="2" type="ORF">L596_014993</name>
</gene>
<keyword evidence="1" id="KW-0732">Signal</keyword>
<dbReference type="PANTHER" id="PTHR35573:SF2">
    <property type="entry name" value="MD-2-RELATED LIPID-RECOGNITION DOMAIN-CONTAINING PROTEIN"/>
    <property type="match status" value="1"/>
</dbReference>
<comment type="caution">
    <text evidence="2">The sequence shown here is derived from an EMBL/GenBank/DDBJ whole genome shotgun (WGS) entry which is preliminary data.</text>
</comment>